<organism evidence="2 3">
    <name type="scientific">Fibrivirga algicola</name>
    <dbReference type="NCBI Taxonomy" id="2950420"/>
    <lineage>
        <taxon>Bacteria</taxon>
        <taxon>Pseudomonadati</taxon>
        <taxon>Bacteroidota</taxon>
        <taxon>Cytophagia</taxon>
        <taxon>Cytophagales</taxon>
        <taxon>Spirosomataceae</taxon>
        <taxon>Fibrivirga</taxon>
    </lineage>
</organism>
<dbReference type="EMBL" id="WAEL01000008">
    <property type="protein sequence ID" value="NID12480.1"/>
    <property type="molecule type" value="Genomic_DNA"/>
</dbReference>
<accession>A0ABX0QMU3</accession>
<feature type="chain" id="PRO_5045067046" evidence="1">
    <location>
        <begin position="22"/>
        <end position="254"/>
    </location>
</feature>
<reference evidence="3" key="1">
    <citation type="submission" date="2019-09" db="EMBL/GenBank/DDBJ databases">
        <authorList>
            <person name="Jung D.-H."/>
        </authorList>
    </citation>
    <scope>NUCLEOTIDE SEQUENCE [LARGE SCALE GENOMIC DNA]</scope>
    <source>
        <strain evidence="3">JA-25</strain>
    </source>
</reference>
<dbReference type="RefSeq" id="WP_166693320.1">
    <property type="nucleotide sequence ID" value="NZ_WAEL01000008.1"/>
</dbReference>
<feature type="signal peptide" evidence="1">
    <location>
        <begin position="1"/>
        <end position="21"/>
    </location>
</feature>
<dbReference type="SUPFAM" id="SSF51695">
    <property type="entry name" value="PLC-like phosphodiesterases"/>
    <property type="match status" value="1"/>
</dbReference>
<evidence type="ECO:0000313" key="2">
    <source>
        <dbReference type="EMBL" id="NID12480.1"/>
    </source>
</evidence>
<gene>
    <name evidence="2" type="ORF">F7231_20085</name>
</gene>
<dbReference type="Proteomes" id="UP000606008">
    <property type="component" value="Unassembled WGS sequence"/>
</dbReference>
<name>A0ABX0QMU3_9BACT</name>
<evidence type="ECO:0000313" key="3">
    <source>
        <dbReference type="Proteomes" id="UP000606008"/>
    </source>
</evidence>
<comment type="caution">
    <text evidence="2">The sequence shown here is derived from an EMBL/GenBank/DDBJ whole genome shotgun (WGS) entry which is preliminary data.</text>
</comment>
<evidence type="ECO:0000256" key="1">
    <source>
        <dbReference type="SAM" id="SignalP"/>
    </source>
</evidence>
<protein>
    <submittedName>
        <fullName evidence="2">Glycerophosphodiester phosphodiesterase</fullName>
    </submittedName>
</protein>
<sequence length="254" mass="28951">MRYFLRQSLLLVALLSTGAYAQQVFAHNDYDKSQPLLRAVAAKADFIEVDVHLRNGKLVVAHEKEQADTSTRLLEDLYIKPIVALFSQNQGRISADRRYAPTLVIDLKDKPEDILPLLQPLIEANLVAFSQSISQQAMRVVISGNRPRPEHYLDYPSYLFFDGRPSELYDDETAKRVALISDNFRSYARWDGIGDVPDEDKAKLKRIIKRAHEAGCPIRFWNTPDTPNTWKKLHKLGVDIINTDKVDECVAAMK</sequence>
<dbReference type="Pfam" id="PF13653">
    <property type="entry name" value="GDPD_2"/>
    <property type="match status" value="1"/>
</dbReference>
<keyword evidence="1" id="KW-0732">Signal</keyword>
<dbReference type="Gene3D" id="3.20.20.190">
    <property type="entry name" value="Phosphatidylinositol (PI) phosphodiesterase"/>
    <property type="match status" value="1"/>
</dbReference>
<keyword evidence="3" id="KW-1185">Reference proteome</keyword>
<reference evidence="3" key="2">
    <citation type="submission" date="2023-07" db="EMBL/GenBank/DDBJ databases">
        <authorList>
            <person name="Jung D.-H."/>
        </authorList>
    </citation>
    <scope>NUCLEOTIDE SEQUENCE [LARGE SCALE GENOMIC DNA]</scope>
    <source>
        <strain evidence="3">JA-25</strain>
    </source>
</reference>
<dbReference type="InterPro" id="IPR017946">
    <property type="entry name" value="PLC-like_Pdiesterase_TIM-brl"/>
</dbReference>
<proteinExistence type="predicted"/>